<dbReference type="Pfam" id="PF01820">
    <property type="entry name" value="Dala_Dala_lig_N"/>
    <property type="match status" value="1"/>
</dbReference>
<dbReference type="SUPFAM" id="SSF52440">
    <property type="entry name" value="PreATP-grasp domain"/>
    <property type="match status" value="1"/>
</dbReference>
<feature type="active site" evidence="5">
    <location>
        <position position="286"/>
    </location>
</feature>
<keyword evidence="4" id="KW-0963">Cytoplasm</keyword>
<keyword evidence="7" id="KW-0547">Nucleotide-binding</keyword>
<dbReference type="InterPro" id="IPR011095">
    <property type="entry name" value="Dala_Dala_lig_C"/>
</dbReference>
<dbReference type="RefSeq" id="WP_146481480.1">
    <property type="nucleotide sequence ID" value="NZ_CP042266.1"/>
</dbReference>
<dbReference type="Gene3D" id="3.40.50.20">
    <property type="match status" value="1"/>
</dbReference>
<dbReference type="AlphaFoldDB" id="A0A5B8JK35"/>
<comment type="pathway">
    <text evidence="4">Cell wall biogenesis; peptidoglycan biosynthesis.</text>
</comment>
<dbReference type="HAMAP" id="MF_00047">
    <property type="entry name" value="Dala_Dala_lig"/>
    <property type="match status" value="1"/>
</dbReference>
<evidence type="ECO:0000313" key="9">
    <source>
        <dbReference type="EMBL" id="QDY78160.1"/>
    </source>
</evidence>
<dbReference type="GO" id="GO:0008716">
    <property type="term" value="F:D-alanine-D-alanine ligase activity"/>
    <property type="evidence" value="ECO:0007669"/>
    <property type="project" value="UniProtKB-UniRule"/>
</dbReference>
<comment type="subcellular location">
    <subcellularLocation>
        <location evidence="4">Cytoplasm</location>
    </subcellularLocation>
</comment>
<keyword evidence="3 4" id="KW-0961">Cell wall biogenesis/degradation</keyword>
<dbReference type="NCBIfam" id="NF002378">
    <property type="entry name" value="PRK01372.1"/>
    <property type="match status" value="1"/>
</dbReference>
<sequence>MTDLRVVVIAGGLSPEREVSEKSGTRVADALRRAGVETELRDVGTDLLPALADSRGSVVFPVLHGVAGEDGTIKEILELAQVPYIGARPGACRAAFDKAVAKEAFTRAGLPTPESVTLPKEAFHDLGAAALTARITERLGLPLFVKPRAGGSAFGVSRVDAAERLPEALMACFAYHDEALIERLVTGTEIAIGVADLGDGPFALPPVEIVAEGLYDYTARYTPGAVEFHHPARILPAAAEEAARVAVAAHRALGLRDLSRTDAIVTAEGEVVVLETNVAPGMTLTSTYPMALEAAGLGFGDFCRDLAAAAEQRHRS</sequence>
<dbReference type="Gene3D" id="3.30.1490.20">
    <property type="entry name" value="ATP-grasp fold, A domain"/>
    <property type="match status" value="1"/>
</dbReference>
<proteinExistence type="inferred from homology"/>
<evidence type="ECO:0000256" key="4">
    <source>
        <dbReference type="HAMAP-Rule" id="MF_00047"/>
    </source>
</evidence>
<feature type="domain" description="ATP-grasp" evidence="8">
    <location>
        <begin position="102"/>
        <end position="308"/>
    </location>
</feature>
<keyword evidence="7" id="KW-0067">ATP-binding</keyword>
<evidence type="ECO:0000313" key="10">
    <source>
        <dbReference type="Proteomes" id="UP000320580"/>
    </source>
</evidence>
<dbReference type="UniPathway" id="UPA00219"/>
<feature type="binding site" evidence="6">
    <location>
        <position position="275"/>
    </location>
    <ligand>
        <name>Mg(2+)</name>
        <dbReference type="ChEBI" id="CHEBI:18420"/>
        <label>2</label>
    </ligand>
</feature>
<dbReference type="SUPFAM" id="SSF56059">
    <property type="entry name" value="Glutathione synthetase ATP-binding domain-like"/>
    <property type="match status" value="1"/>
</dbReference>
<name>A0A5B8JK35_9ACTN</name>
<evidence type="ECO:0000256" key="6">
    <source>
        <dbReference type="PIRSR" id="PIRSR039102-3"/>
    </source>
</evidence>
<dbReference type="GO" id="GO:0046872">
    <property type="term" value="F:metal ion binding"/>
    <property type="evidence" value="ECO:0007669"/>
    <property type="project" value="UniProtKB-KW"/>
</dbReference>
<comment type="cofactor">
    <cofactor evidence="6">
        <name>Mg(2+)</name>
        <dbReference type="ChEBI" id="CHEBI:18420"/>
    </cofactor>
    <cofactor evidence="6">
        <name>Mn(2+)</name>
        <dbReference type="ChEBI" id="CHEBI:29035"/>
    </cofactor>
    <text evidence="6">Binds 2 magnesium or manganese ions per subunit.</text>
</comment>
<dbReference type="Proteomes" id="UP000320580">
    <property type="component" value="Chromosome"/>
</dbReference>
<dbReference type="InterPro" id="IPR005905">
    <property type="entry name" value="D_ala_D_ala"/>
</dbReference>
<keyword evidence="2 4" id="KW-0436">Ligase</keyword>
<keyword evidence="6" id="KW-0460">Magnesium</keyword>
<comment type="catalytic activity">
    <reaction evidence="4">
        <text>2 D-alanine + ATP = D-alanyl-D-alanine + ADP + phosphate + H(+)</text>
        <dbReference type="Rhea" id="RHEA:11224"/>
        <dbReference type="ChEBI" id="CHEBI:15378"/>
        <dbReference type="ChEBI" id="CHEBI:30616"/>
        <dbReference type="ChEBI" id="CHEBI:43474"/>
        <dbReference type="ChEBI" id="CHEBI:57416"/>
        <dbReference type="ChEBI" id="CHEBI:57822"/>
        <dbReference type="ChEBI" id="CHEBI:456216"/>
        <dbReference type="EC" id="6.3.2.4"/>
    </reaction>
</comment>
<evidence type="ECO:0000256" key="1">
    <source>
        <dbReference type="ARBA" id="ARBA00010871"/>
    </source>
</evidence>
<dbReference type="InterPro" id="IPR011127">
    <property type="entry name" value="Dala_Dala_lig_N"/>
</dbReference>
<dbReference type="GO" id="GO:0008360">
    <property type="term" value="P:regulation of cell shape"/>
    <property type="evidence" value="ECO:0007669"/>
    <property type="project" value="UniProtKB-KW"/>
</dbReference>
<dbReference type="OrthoDB" id="9813261at2"/>
<feature type="binding site" evidence="6">
    <location>
        <position position="275"/>
    </location>
    <ligand>
        <name>Mg(2+)</name>
        <dbReference type="ChEBI" id="CHEBI:18420"/>
        <label>1</label>
    </ligand>
</feature>
<evidence type="ECO:0000256" key="3">
    <source>
        <dbReference type="ARBA" id="ARBA00023316"/>
    </source>
</evidence>
<dbReference type="Pfam" id="PF07478">
    <property type="entry name" value="Dala_Dala_lig_C"/>
    <property type="match status" value="1"/>
</dbReference>
<evidence type="ECO:0000259" key="8">
    <source>
        <dbReference type="PROSITE" id="PS50975"/>
    </source>
</evidence>
<keyword evidence="4" id="KW-0133">Cell shape</keyword>
<dbReference type="GO" id="GO:0005737">
    <property type="term" value="C:cytoplasm"/>
    <property type="evidence" value="ECO:0007669"/>
    <property type="project" value="UniProtKB-SubCell"/>
</dbReference>
<feature type="binding site" evidence="6">
    <location>
        <position position="277"/>
    </location>
    <ligand>
        <name>Mg(2+)</name>
        <dbReference type="ChEBI" id="CHEBI:18420"/>
        <label>2</label>
    </ligand>
</feature>
<keyword evidence="6" id="KW-0464">Manganese</keyword>
<evidence type="ECO:0000256" key="2">
    <source>
        <dbReference type="ARBA" id="ARBA00022598"/>
    </source>
</evidence>
<dbReference type="EC" id="6.3.2.4" evidence="4"/>
<protein>
    <recommendedName>
        <fullName evidence="4">D-alanine--D-alanine ligase</fullName>
        <ecNumber evidence="4">6.3.2.4</ecNumber>
    </recommendedName>
    <alternativeName>
        <fullName evidence="4">D-Ala-D-Ala ligase</fullName>
    </alternativeName>
    <alternativeName>
        <fullName evidence="4">D-alanylalanine synthetase</fullName>
    </alternativeName>
</protein>
<keyword evidence="4" id="KW-0573">Peptidoglycan synthesis</keyword>
<dbReference type="GO" id="GO:0005524">
    <property type="term" value="F:ATP binding"/>
    <property type="evidence" value="ECO:0007669"/>
    <property type="project" value="UniProtKB-UniRule"/>
</dbReference>
<keyword evidence="10" id="KW-1185">Reference proteome</keyword>
<dbReference type="Gene3D" id="3.30.470.20">
    <property type="entry name" value="ATP-grasp fold, B domain"/>
    <property type="match status" value="1"/>
</dbReference>
<evidence type="ECO:0000256" key="5">
    <source>
        <dbReference type="PIRSR" id="PIRSR039102-1"/>
    </source>
</evidence>
<dbReference type="PIRSF" id="PIRSF039102">
    <property type="entry name" value="Ddl/VanB"/>
    <property type="match status" value="1"/>
</dbReference>
<dbReference type="EMBL" id="CP042266">
    <property type="protein sequence ID" value="QDY78160.1"/>
    <property type="molecule type" value="Genomic_DNA"/>
</dbReference>
<keyword evidence="6" id="KW-0479">Metal-binding</keyword>
<feature type="binding site" evidence="6">
    <location>
        <position position="262"/>
    </location>
    <ligand>
        <name>Mg(2+)</name>
        <dbReference type="ChEBI" id="CHEBI:18420"/>
        <label>1</label>
    </ligand>
</feature>
<feature type="active site" evidence="5">
    <location>
        <position position="152"/>
    </location>
</feature>
<comment type="function">
    <text evidence="4">Cell wall formation.</text>
</comment>
<dbReference type="InterPro" id="IPR011761">
    <property type="entry name" value="ATP-grasp"/>
</dbReference>
<dbReference type="PROSITE" id="PS50975">
    <property type="entry name" value="ATP_GRASP"/>
    <property type="match status" value="1"/>
</dbReference>
<dbReference type="PANTHER" id="PTHR23132:SF23">
    <property type="entry name" value="D-ALANINE--D-ALANINE LIGASE B"/>
    <property type="match status" value="1"/>
</dbReference>
<dbReference type="KEGG" id="sqz:FQU76_18565"/>
<dbReference type="InterPro" id="IPR016185">
    <property type="entry name" value="PreATP-grasp_dom_sf"/>
</dbReference>
<evidence type="ECO:0000256" key="7">
    <source>
        <dbReference type="PROSITE-ProRule" id="PRU00409"/>
    </source>
</evidence>
<dbReference type="PANTHER" id="PTHR23132">
    <property type="entry name" value="D-ALANINE--D-ALANINE LIGASE"/>
    <property type="match status" value="1"/>
</dbReference>
<reference evidence="9 10" key="1">
    <citation type="submission" date="2019-07" db="EMBL/GenBank/DDBJ databases">
        <authorList>
            <person name="Zhu P."/>
        </authorList>
    </citation>
    <scope>NUCLEOTIDE SEQUENCE [LARGE SCALE GENOMIC DNA]</scope>
    <source>
        <strain evidence="9 10">SSL-25</strain>
    </source>
</reference>
<dbReference type="GO" id="GO:0071555">
    <property type="term" value="P:cell wall organization"/>
    <property type="evidence" value="ECO:0007669"/>
    <property type="project" value="UniProtKB-KW"/>
</dbReference>
<dbReference type="GO" id="GO:0009252">
    <property type="term" value="P:peptidoglycan biosynthetic process"/>
    <property type="evidence" value="ECO:0007669"/>
    <property type="project" value="UniProtKB-UniRule"/>
</dbReference>
<feature type="active site" evidence="5">
    <location>
        <position position="16"/>
    </location>
</feature>
<organism evidence="9 10">
    <name type="scientific">Streptomyces qinzhouensis</name>
    <dbReference type="NCBI Taxonomy" id="2599401"/>
    <lineage>
        <taxon>Bacteria</taxon>
        <taxon>Bacillati</taxon>
        <taxon>Actinomycetota</taxon>
        <taxon>Actinomycetes</taxon>
        <taxon>Kitasatosporales</taxon>
        <taxon>Streptomycetaceae</taxon>
        <taxon>Streptomyces</taxon>
    </lineage>
</organism>
<dbReference type="InterPro" id="IPR013815">
    <property type="entry name" value="ATP_grasp_subdomain_1"/>
</dbReference>
<gene>
    <name evidence="4" type="primary">ddl</name>
    <name evidence="9" type="ORF">FQU76_18565</name>
</gene>
<comment type="similarity">
    <text evidence="1 4">Belongs to the D-alanine--D-alanine ligase family.</text>
</comment>
<accession>A0A5B8JK35</accession>